<dbReference type="EMBL" id="JAUSRE010000006">
    <property type="protein sequence ID" value="MDP9887847.1"/>
    <property type="molecule type" value="Genomic_DNA"/>
</dbReference>
<keyword evidence="2" id="KW-1185">Reference proteome</keyword>
<organism evidence="1 2">
    <name type="scientific">Pseudarthrobacter enclensis</name>
    <dbReference type="NCBI Taxonomy" id="993070"/>
    <lineage>
        <taxon>Bacteria</taxon>
        <taxon>Bacillati</taxon>
        <taxon>Actinomycetota</taxon>
        <taxon>Actinomycetes</taxon>
        <taxon>Micrococcales</taxon>
        <taxon>Micrococcaceae</taxon>
        <taxon>Pseudarthrobacter</taxon>
    </lineage>
</organism>
<sequence length="53" mass="5803">MRGRAACTLAVVTALHQGDIHALQRKVAERSHTVNTTTDHQYFGVRTAAQVVD</sequence>
<proteinExistence type="predicted"/>
<protein>
    <submittedName>
        <fullName evidence="1">Uncharacterized protein</fullName>
    </submittedName>
</protein>
<evidence type="ECO:0000313" key="1">
    <source>
        <dbReference type="EMBL" id="MDP9887847.1"/>
    </source>
</evidence>
<dbReference type="Proteomes" id="UP001226577">
    <property type="component" value="Unassembled WGS sequence"/>
</dbReference>
<reference evidence="1 2" key="1">
    <citation type="submission" date="2023-07" db="EMBL/GenBank/DDBJ databases">
        <title>Sorghum-associated microbial communities from plants grown in Nebraska, USA.</title>
        <authorList>
            <person name="Schachtman D."/>
        </authorList>
    </citation>
    <scope>NUCLEOTIDE SEQUENCE [LARGE SCALE GENOMIC DNA]</scope>
    <source>
        <strain evidence="1 2">CC222</strain>
    </source>
</reference>
<accession>A0ABT9RS14</accession>
<comment type="caution">
    <text evidence="1">The sequence shown here is derived from an EMBL/GenBank/DDBJ whole genome shotgun (WGS) entry which is preliminary data.</text>
</comment>
<gene>
    <name evidence="1" type="ORF">J2X98_001426</name>
</gene>
<name>A0ABT9RS14_9MICC</name>
<evidence type="ECO:0000313" key="2">
    <source>
        <dbReference type="Proteomes" id="UP001226577"/>
    </source>
</evidence>